<evidence type="ECO:0000313" key="2">
    <source>
        <dbReference type="EMBL" id="GLK54515.1"/>
    </source>
</evidence>
<dbReference type="SUPFAM" id="SSF50800">
    <property type="entry name" value="PK beta-barrel domain-like"/>
    <property type="match status" value="1"/>
</dbReference>
<dbReference type="GO" id="GO:0003824">
    <property type="term" value="F:catalytic activity"/>
    <property type="evidence" value="ECO:0007669"/>
    <property type="project" value="InterPro"/>
</dbReference>
<proteinExistence type="predicted"/>
<dbReference type="GO" id="GO:0030170">
    <property type="term" value="F:pyridoxal phosphate binding"/>
    <property type="evidence" value="ECO:0007669"/>
    <property type="project" value="InterPro"/>
</dbReference>
<evidence type="ECO:0000313" key="4">
    <source>
        <dbReference type="Proteomes" id="UP000758856"/>
    </source>
</evidence>
<dbReference type="InterPro" id="IPR005302">
    <property type="entry name" value="MoCF_Sase_C"/>
</dbReference>
<protein>
    <submittedName>
        <fullName evidence="2">Molybdenum cofactor biosynthesis protein</fullName>
    </submittedName>
    <submittedName>
        <fullName evidence="3">Uncharacterized protein YcbX</fullName>
    </submittedName>
</protein>
<name>A0A9W6ISI8_9HYPH</name>
<keyword evidence="4" id="KW-1185">Reference proteome</keyword>
<dbReference type="Pfam" id="PF03473">
    <property type="entry name" value="MOSC"/>
    <property type="match status" value="1"/>
</dbReference>
<dbReference type="GO" id="GO:0030151">
    <property type="term" value="F:molybdenum ion binding"/>
    <property type="evidence" value="ECO:0007669"/>
    <property type="project" value="InterPro"/>
</dbReference>
<dbReference type="Pfam" id="PF03476">
    <property type="entry name" value="MOSC_N"/>
    <property type="match status" value="1"/>
</dbReference>
<reference evidence="3 4" key="2">
    <citation type="submission" date="2021-01" db="EMBL/GenBank/DDBJ databases">
        <title>Genomic Encyclopedia of Type Strains, Phase IV (KMG-IV): sequencing the most valuable type-strain genomes for metagenomic binning, comparative biology and taxonomic classification.</title>
        <authorList>
            <person name="Goeker M."/>
        </authorList>
    </citation>
    <scope>NUCLEOTIDE SEQUENCE [LARGE SCALE GENOMIC DNA]</scope>
    <source>
        <strain evidence="3 4">DSM 6130</strain>
    </source>
</reference>
<evidence type="ECO:0000259" key="1">
    <source>
        <dbReference type="PROSITE" id="PS51340"/>
    </source>
</evidence>
<dbReference type="RefSeq" id="WP_204949891.1">
    <property type="nucleotide sequence ID" value="NZ_BSFF01000001.1"/>
</dbReference>
<dbReference type="PROSITE" id="PS51340">
    <property type="entry name" value="MOSC"/>
    <property type="match status" value="1"/>
</dbReference>
<dbReference type="Proteomes" id="UP000758856">
    <property type="component" value="Unassembled WGS sequence"/>
</dbReference>
<dbReference type="EMBL" id="JAFBCY010000002">
    <property type="protein sequence ID" value="MBM7851458.1"/>
    <property type="molecule type" value="Genomic_DNA"/>
</dbReference>
<dbReference type="InterPro" id="IPR005303">
    <property type="entry name" value="MOCOS_middle"/>
</dbReference>
<dbReference type="EMBL" id="BSFF01000001">
    <property type="protein sequence ID" value="GLK54515.1"/>
    <property type="molecule type" value="Genomic_DNA"/>
</dbReference>
<dbReference type="Proteomes" id="UP001143400">
    <property type="component" value="Unassembled WGS sequence"/>
</dbReference>
<feature type="domain" description="MOSC" evidence="1">
    <location>
        <begin position="116"/>
        <end position="279"/>
    </location>
</feature>
<gene>
    <name evidence="2" type="ORF">GCM10008170_05340</name>
    <name evidence="3" type="ORF">JOD31_001683</name>
</gene>
<reference evidence="2" key="1">
    <citation type="journal article" date="2014" name="Int. J. Syst. Evol. Microbiol.">
        <title>Complete genome sequence of Corynebacterium casei LMG S-19264T (=DSM 44701T), isolated from a smear-ripened cheese.</title>
        <authorList>
            <consortium name="US DOE Joint Genome Institute (JGI-PGF)"/>
            <person name="Walter F."/>
            <person name="Albersmeier A."/>
            <person name="Kalinowski J."/>
            <person name="Ruckert C."/>
        </authorList>
    </citation>
    <scope>NUCLEOTIDE SEQUENCE</scope>
    <source>
        <strain evidence="2">VKM B-1606</strain>
    </source>
</reference>
<dbReference type="AlphaFoldDB" id="A0A9W6ISI8"/>
<evidence type="ECO:0000313" key="5">
    <source>
        <dbReference type="Proteomes" id="UP001143400"/>
    </source>
</evidence>
<reference evidence="2" key="3">
    <citation type="submission" date="2023-01" db="EMBL/GenBank/DDBJ databases">
        <authorList>
            <person name="Sun Q."/>
            <person name="Evtushenko L."/>
        </authorList>
    </citation>
    <scope>NUCLEOTIDE SEQUENCE</scope>
    <source>
        <strain evidence="2">VKM B-1606</strain>
    </source>
</reference>
<organism evidence="2 5">
    <name type="scientific">Methylopila capsulata</name>
    <dbReference type="NCBI Taxonomy" id="61654"/>
    <lineage>
        <taxon>Bacteria</taxon>
        <taxon>Pseudomonadati</taxon>
        <taxon>Pseudomonadota</taxon>
        <taxon>Alphaproteobacteria</taxon>
        <taxon>Hyphomicrobiales</taxon>
        <taxon>Methylopilaceae</taxon>
        <taxon>Methylopila</taxon>
    </lineage>
</organism>
<evidence type="ECO:0000313" key="3">
    <source>
        <dbReference type="EMBL" id="MBM7851458.1"/>
    </source>
</evidence>
<comment type="caution">
    <text evidence="2">The sequence shown here is derived from an EMBL/GenBank/DDBJ whole genome shotgun (WGS) entry which is preliminary data.</text>
</comment>
<sequence>MPAGHVSALWRYPVKSILGMSVAEAPLTAAGLLNDRAYAVIDVETGKIASAKRPQLWRRMLELSAVADADGGYGVRFPEGDVVALDDPALDGRLCAFLGREVRLKAQAAATDALDRAVPDEVLDAGEGAEVQSTHLVLAQASPEGGFFDYAPFHVVTRASLDAVSRALGDDSILAQRYRANIVLDMPDAEPFAENGWAGRELRIGPDVVLTLIGATPRCAVPMLAHGDLPRAPGALTKVVELNRIELPEFGPGLYPCLGAFATLTSAGVAAVNDAAELSDA</sequence>
<dbReference type="InterPro" id="IPR011037">
    <property type="entry name" value="Pyrv_Knase-like_insert_dom_sf"/>
</dbReference>
<accession>A0A9W6ISI8</accession>